<dbReference type="RefSeq" id="WP_012231079.1">
    <property type="nucleotide sequence ID" value="NZ_CADDYI010000016.1"/>
</dbReference>
<gene>
    <name evidence="1" type="ORF">CER18_06380</name>
</gene>
<evidence type="ECO:0008006" key="3">
    <source>
        <dbReference type="Google" id="ProtNLM"/>
    </source>
</evidence>
<evidence type="ECO:0000313" key="2">
    <source>
        <dbReference type="Proteomes" id="UP000229839"/>
    </source>
</evidence>
<comment type="caution">
    <text evidence="1">The sequence shown here is derived from an EMBL/GenBank/DDBJ whole genome shotgun (WGS) entry which is preliminary data.</text>
</comment>
<accession>A0A2M6UQS6</accession>
<name>A0A2M6UQS6_9HYPH</name>
<organism evidence="1 2">
    <name type="scientific">Bartonella tribocorum</name>
    <dbReference type="NCBI Taxonomy" id="85701"/>
    <lineage>
        <taxon>Bacteria</taxon>
        <taxon>Pseudomonadati</taxon>
        <taxon>Pseudomonadota</taxon>
        <taxon>Alphaproteobacteria</taxon>
        <taxon>Hyphomicrobiales</taxon>
        <taxon>Bartonellaceae</taxon>
        <taxon>Bartonella</taxon>
    </lineage>
</organism>
<evidence type="ECO:0000313" key="1">
    <source>
        <dbReference type="EMBL" id="PIT68529.1"/>
    </source>
</evidence>
<dbReference type="Gene3D" id="6.20.450.20">
    <property type="match status" value="1"/>
</dbReference>
<dbReference type="Proteomes" id="UP000229839">
    <property type="component" value="Unassembled WGS sequence"/>
</dbReference>
<dbReference type="EMBL" id="NJGE01000015">
    <property type="protein sequence ID" value="PIT68529.1"/>
    <property type="molecule type" value="Genomic_DNA"/>
</dbReference>
<proteinExistence type="predicted"/>
<dbReference type="KEGG" id="btx:BM1374166_01004"/>
<reference evidence="1 2" key="1">
    <citation type="submission" date="2017-06" db="EMBL/GenBank/DDBJ databases">
        <title>Draft genome of Bartonella tribocorum strain L103, isolated from a rodent in Laos.</title>
        <authorList>
            <person name="Hadjadj L."/>
            <person name="Jiyipong T."/>
            <person name="Morand S."/>
            <person name="Diene S.M."/>
            <person name="Rolain J.-M."/>
        </authorList>
    </citation>
    <scope>NUCLEOTIDE SEQUENCE [LARGE SCALE GENOMIC DNA]</scope>
    <source>
        <strain evidence="1 2">L103</strain>
    </source>
</reference>
<dbReference type="OrthoDB" id="3174560at2"/>
<dbReference type="OMA" id="CDRTGAQ"/>
<dbReference type="KEGG" id="btx:BM1374166_00500"/>
<protein>
    <recommendedName>
        <fullName evidence="3">YacA protein</fullName>
    </recommendedName>
</protein>
<sequence length="96" mass="11078">MAETTFTFRVDDVLKNEFSKAAKACDRSGAQLLRDYMRDIVKEQKERSAHDLWFREQVQLGINSANAGDIISSEEIEAEAKEWRLKIQSKLDRSTL</sequence>
<dbReference type="STRING" id="85701.BM1374166_00500"/>
<dbReference type="AlphaFoldDB" id="A0A2M6UQS6"/>